<feature type="domain" description="Ferritin-like diiron" evidence="7">
    <location>
        <begin position="7"/>
        <end position="150"/>
    </location>
</feature>
<proteinExistence type="predicted"/>
<evidence type="ECO:0000259" key="7">
    <source>
        <dbReference type="PROSITE" id="PS50905"/>
    </source>
</evidence>
<dbReference type="GO" id="GO:0016491">
    <property type="term" value="F:oxidoreductase activity"/>
    <property type="evidence" value="ECO:0007669"/>
    <property type="project" value="InterPro"/>
</dbReference>
<dbReference type="Pfam" id="PF21349">
    <property type="entry name" value="RUBY_RBDX"/>
    <property type="match status" value="1"/>
</dbReference>
<dbReference type="InterPro" id="IPR052364">
    <property type="entry name" value="Rubrerythrin"/>
</dbReference>
<dbReference type="GO" id="GO:0005506">
    <property type="term" value="F:iron ion binding"/>
    <property type="evidence" value="ECO:0007669"/>
    <property type="project" value="InterPro"/>
</dbReference>
<dbReference type="InterPro" id="IPR024934">
    <property type="entry name" value="Rubredoxin-like_dom"/>
</dbReference>
<evidence type="ECO:0000256" key="4">
    <source>
        <dbReference type="ARBA" id="ARBA00022982"/>
    </source>
</evidence>
<name>A0A644TZ08_9ZZZZ</name>
<keyword evidence="4" id="KW-0249">Electron transport</keyword>
<dbReference type="InterPro" id="IPR048574">
    <property type="entry name" value="RUBY_RBDX"/>
</dbReference>
<evidence type="ECO:0000256" key="1">
    <source>
        <dbReference type="ARBA" id="ARBA00001965"/>
    </source>
</evidence>
<dbReference type="PANTHER" id="PTHR43865">
    <property type="entry name" value="RUBRERYTHRIN-RELATED"/>
    <property type="match status" value="1"/>
</dbReference>
<evidence type="ECO:0000259" key="6">
    <source>
        <dbReference type="PROSITE" id="PS50903"/>
    </source>
</evidence>
<sequence length="195" mass="22850">MKLSMETLKGSLTEKNLARAFFSESANIRKYEIYSKQAKREGFEQIAAIFLEVAEQKRSHTKTMYKFLEGSSLEIIIPFTDNGIGPTLKCLRDAAMVELNESQSVFEEYERIAWEEGFKRIATKFKLFRRIKQFYSDRFYALAGNIAEEKVFKREKKVKWICRKCGLIYESERALKNCPGCEHPQAYFEILAENY</sequence>
<reference evidence="8" key="1">
    <citation type="submission" date="2019-08" db="EMBL/GenBank/DDBJ databases">
        <authorList>
            <person name="Kucharzyk K."/>
            <person name="Murdoch R.W."/>
            <person name="Higgins S."/>
            <person name="Loffler F."/>
        </authorList>
    </citation>
    <scope>NUCLEOTIDE SEQUENCE</scope>
</reference>
<comment type="caution">
    <text evidence="8">The sequence shown here is derived from an EMBL/GenBank/DDBJ whole genome shotgun (WGS) entry which is preliminary data.</text>
</comment>
<comment type="cofactor">
    <cofactor evidence="1">
        <name>Fe(3+)</name>
        <dbReference type="ChEBI" id="CHEBI:29034"/>
    </cofactor>
</comment>
<dbReference type="InterPro" id="IPR003251">
    <property type="entry name" value="Rr_diiron-bd_dom"/>
</dbReference>
<dbReference type="Gene3D" id="1.20.1260.10">
    <property type="match status" value="1"/>
</dbReference>
<dbReference type="SUPFAM" id="SSF57802">
    <property type="entry name" value="Rubredoxin-like"/>
    <property type="match status" value="1"/>
</dbReference>
<keyword evidence="5" id="KW-0408">Iron</keyword>
<dbReference type="SUPFAM" id="SSF47240">
    <property type="entry name" value="Ferritin-like"/>
    <property type="match status" value="1"/>
</dbReference>
<keyword evidence="3" id="KW-0479">Metal-binding</keyword>
<dbReference type="InterPro" id="IPR009040">
    <property type="entry name" value="Ferritin-like_diiron"/>
</dbReference>
<evidence type="ECO:0000313" key="8">
    <source>
        <dbReference type="EMBL" id="MPL72198.1"/>
    </source>
</evidence>
<dbReference type="InterPro" id="IPR009078">
    <property type="entry name" value="Ferritin-like_SF"/>
</dbReference>
<dbReference type="Pfam" id="PF02915">
    <property type="entry name" value="Rubrerythrin"/>
    <property type="match status" value="1"/>
</dbReference>
<evidence type="ECO:0000256" key="3">
    <source>
        <dbReference type="ARBA" id="ARBA00022723"/>
    </source>
</evidence>
<dbReference type="CDD" id="cd01041">
    <property type="entry name" value="Rubrerythrin"/>
    <property type="match status" value="1"/>
</dbReference>
<dbReference type="AlphaFoldDB" id="A0A644TZ08"/>
<keyword evidence="2" id="KW-0813">Transport</keyword>
<gene>
    <name evidence="8" type="primary">rbr_4</name>
    <name evidence="8" type="ORF">SDC9_17979</name>
</gene>
<evidence type="ECO:0000256" key="2">
    <source>
        <dbReference type="ARBA" id="ARBA00022448"/>
    </source>
</evidence>
<feature type="domain" description="Rubredoxin-like" evidence="6">
    <location>
        <begin position="157"/>
        <end position="191"/>
    </location>
</feature>
<evidence type="ECO:0000256" key="5">
    <source>
        <dbReference type="ARBA" id="ARBA00023004"/>
    </source>
</evidence>
<protein>
    <submittedName>
        <fullName evidence="8">Rubrerythrin</fullName>
    </submittedName>
</protein>
<organism evidence="8">
    <name type="scientific">bioreactor metagenome</name>
    <dbReference type="NCBI Taxonomy" id="1076179"/>
    <lineage>
        <taxon>unclassified sequences</taxon>
        <taxon>metagenomes</taxon>
        <taxon>ecological metagenomes</taxon>
    </lineage>
</organism>
<dbReference type="PANTHER" id="PTHR43865:SF1">
    <property type="entry name" value="RUBRERYTHRIN-RELATED"/>
    <property type="match status" value="1"/>
</dbReference>
<dbReference type="PROSITE" id="PS50905">
    <property type="entry name" value="FERRITIN_LIKE"/>
    <property type="match status" value="1"/>
</dbReference>
<dbReference type="PROSITE" id="PS50903">
    <property type="entry name" value="RUBREDOXIN_LIKE"/>
    <property type="match status" value="1"/>
</dbReference>
<dbReference type="Gene3D" id="2.20.28.10">
    <property type="match status" value="1"/>
</dbReference>
<accession>A0A644TZ08</accession>
<dbReference type="EMBL" id="VSSQ01000064">
    <property type="protein sequence ID" value="MPL72198.1"/>
    <property type="molecule type" value="Genomic_DNA"/>
</dbReference>
<dbReference type="InterPro" id="IPR012347">
    <property type="entry name" value="Ferritin-like"/>
</dbReference>